<dbReference type="GO" id="GO:0016651">
    <property type="term" value="F:oxidoreductase activity, acting on NAD(P)H"/>
    <property type="evidence" value="ECO:0007669"/>
    <property type="project" value="TreeGrafter"/>
</dbReference>
<dbReference type="CDD" id="cd05276">
    <property type="entry name" value="p53_inducible_oxidoreductase"/>
    <property type="match status" value="1"/>
</dbReference>
<gene>
    <name evidence="4" type="ORF">A7979_04280</name>
</gene>
<evidence type="ECO:0000259" key="3">
    <source>
        <dbReference type="SMART" id="SM00829"/>
    </source>
</evidence>
<sequence>MRAILEEKHGGPEVLVVTEQPTPVPGPGQVLLTTAAAGINRADVSQRQGNYPPPPGASAIYGLEASGVVEALGEGVDDAFLNQERVALLAGGGYAEYVAVDVAHTLPVPEGVSLEDAAGLIEVAATVYSNLVLTLGMGVTPEENDGKTLLVHGGTGGIGTHAIELARALGVQVFATAGSYEKCDYVRELGAEAINYPTQNFREAVREATGGRGVDYLLDVVGGAYLEDNIKTLALEGSMAVIGVQGGPKGQLNLGYMLPRRLSVHATSLRTRSAADKARIVDAVGQLVWPLYESGELTVHTSAVYPLEQAASAHTHLEAGEHRGKILLAVSA</sequence>
<dbReference type="Gene3D" id="3.90.180.10">
    <property type="entry name" value="Medium-chain alcohol dehydrogenases, catalytic domain"/>
    <property type="match status" value="1"/>
</dbReference>
<dbReference type="Pfam" id="PF00107">
    <property type="entry name" value="ADH_zinc_N"/>
    <property type="match status" value="1"/>
</dbReference>
<proteinExistence type="predicted"/>
<dbReference type="SUPFAM" id="SSF50129">
    <property type="entry name" value="GroES-like"/>
    <property type="match status" value="1"/>
</dbReference>
<dbReference type="SUPFAM" id="SSF51735">
    <property type="entry name" value="NAD(P)-binding Rossmann-fold domains"/>
    <property type="match status" value="1"/>
</dbReference>
<evidence type="ECO:0000256" key="2">
    <source>
        <dbReference type="ARBA" id="ARBA00023002"/>
    </source>
</evidence>
<dbReference type="Gene3D" id="3.40.50.720">
    <property type="entry name" value="NAD(P)-binding Rossmann-like Domain"/>
    <property type="match status" value="1"/>
</dbReference>
<evidence type="ECO:0000313" key="5">
    <source>
        <dbReference type="Proteomes" id="UP000192359"/>
    </source>
</evidence>
<protein>
    <submittedName>
        <fullName evidence="4">NAD(P)H-quinone oxidoreductase</fullName>
    </submittedName>
</protein>
<dbReference type="OrthoDB" id="9780520at2"/>
<dbReference type="EMBL" id="LXWF01000040">
    <property type="protein sequence ID" value="ORC16537.1"/>
    <property type="molecule type" value="Genomic_DNA"/>
</dbReference>
<comment type="caution">
    <text evidence="4">The sequence shown here is derived from an EMBL/GenBank/DDBJ whole genome shotgun (WGS) entry which is preliminary data.</text>
</comment>
<keyword evidence="2" id="KW-0560">Oxidoreductase</keyword>
<dbReference type="AlphaFoldDB" id="A0A1Y1RNX4"/>
<keyword evidence="1" id="KW-0521">NADP</keyword>
<keyword evidence="5" id="KW-1185">Reference proteome</keyword>
<dbReference type="Proteomes" id="UP000192359">
    <property type="component" value="Unassembled WGS sequence"/>
</dbReference>
<dbReference type="InterPro" id="IPR014189">
    <property type="entry name" value="Quinone_OxRdtase_PIG3"/>
</dbReference>
<dbReference type="PANTHER" id="PTHR48106:SF8">
    <property type="entry name" value="OS02G0805600 PROTEIN"/>
    <property type="match status" value="1"/>
</dbReference>
<dbReference type="InterPro" id="IPR036291">
    <property type="entry name" value="NAD(P)-bd_dom_sf"/>
</dbReference>
<feature type="domain" description="Enoyl reductase (ER)" evidence="3">
    <location>
        <begin position="10"/>
        <end position="328"/>
    </location>
</feature>
<dbReference type="NCBIfam" id="TIGR02824">
    <property type="entry name" value="quinone_pig3"/>
    <property type="match status" value="1"/>
</dbReference>
<dbReference type="InterPro" id="IPR020843">
    <property type="entry name" value="ER"/>
</dbReference>
<dbReference type="Pfam" id="PF08240">
    <property type="entry name" value="ADH_N"/>
    <property type="match status" value="1"/>
</dbReference>
<dbReference type="InterPro" id="IPR013154">
    <property type="entry name" value="ADH-like_N"/>
</dbReference>
<dbReference type="RefSeq" id="WP_083092113.1">
    <property type="nucleotide sequence ID" value="NZ_LXWF01000040.1"/>
</dbReference>
<reference evidence="4 5" key="1">
    <citation type="submission" date="2016-05" db="EMBL/GenBank/DDBJ databases">
        <title>Draft genome sequence of a porcine commensal Rothia nasimurium.</title>
        <authorList>
            <person name="Gaiser R.A."/>
            <person name="Van Baarlen P."/>
            <person name="Wells J.M."/>
        </authorList>
    </citation>
    <scope>NUCLEOTIDE SEQUENCE [LARGE SCALE GENOMIC DNA]</scope>
    <source>
        <strain evidence="4 5">PT-32</strain>
    </source>
</reference>
<dbReference type="GO" id="GO:0070402">
    <property type="term" value="F:NADPH binding"/>
    <property type="evidence" value="ECO:0007669"/>
    <property type="project" value="TreeGrafter"/>
</dbReference>
<organism evidence="4 5">
    <name type="scientific">Rothia nasimurium</name>
    <dbReference type="NCBI Taxonomy" id="85336"/>
    <lineage>
        <taxon>Bacteria</taxon>
        <taxon>Bacillati</taxon>
        <taxon>Actinomycetota</taxon>
        <taxon>Actinomycetes</taxon>
        <taxon>Micrococcales</taxon>
        <taxon>Micrococcaceae</taxon>
        <taxon>Rothia</taxon>
    </lineage>
</organism>
<name>A0A1Y1RNX4_9MICC</name>
<evidence type="ECO:0000313" key="4">
    <source>
        <dbReference type="EMBL" id="ORC16537.1"/>
    </source>
</evidence>
<dbReference type="InterPro" id="IPR013149">
    <property type="entry name" value="ADH-like_C"/>
</dbReference>
<dbReference type="PANTHER" id="PTHR48106">
    <property type="entry name" value="QUINONE OXIDOREDUCTASE PIG3-RELATED"/>
    <property type="match status" value="1"/>
</dbReference>
<evidence type="ECO:0000256" key="1">
    <source>
        <dbReference type="ARBA" id="ARBA00022857"/>
    </source>
</evidence>
<accession>A0A1Y1RNX4</accession>
<dbReference type="SMART" id="SM00829">
    <property type="entry name" value="PKS_ER"/>
    <property type="match status" value="1"/>
</dbReference>
<dbReference type="InterPro" id="IPR011032">
    <property type="entry name" value="GroES-like_sf"/>
</dbReference>